<dbReference type="PANTHER" id="PTHR43080">
    <property type="entry name" value="CBS DOMAIN-CONTAINING PROTEIN CBSX3, MITOCHONDRIAL"/>
    <property type="match status" value="1"/>
</dbReference>
<comment type="caution">
    <text evidence="4">The sequence shown here is derived from an EMBL/GenBank/DDBJ whole genome shotgun (WGS) entry which is preliminary data.</text>
</comment>
<organism evidence="4 5">
    <name type="scientific">Thioalkalivibrio denitrificans</name>
    <dbReference type="NCBI Taxonomy" id="108003"/>
    <lineage>
        <taxon>Bacteria</taxon>
        <taxon>Pseudomonadati</taxon>
        <taxon>Pseudomonadota</taxon>
        <taxon>Gammaproteobacteria</taxon>
        <taxon>Chromatiales</taxon>
        <taxon>Ectothiorhodospiraceae</taxon>
        <taxon>Thioalkalivibrio</taxon>
    </lineage>
</organism>
<dbReference type="GO" id="GO:0016301">
    <property type="term" value="F:kinase activity"/>
    <property type="evidence" value="ECO:0007669"/>
    <property type="project" value="UniProtKB-KW"/>
</dbReference>
<dbReference type="PROSITE" id="PS51371">
    <property type="entry name" value="CBS"/>
    <property type="match status" value="2"/>
</dbReference>
<feature type="domain" description="CBS" evidence="3">
    <location>
        <begin position="76"/>
        <end position="134"/>
    </location>
</feature>
<dbReference type="Gene3D" id="3.10.580.10">
    <property type="entry name" value="CBS-domain"/>
    <property type="match status" value="1"/>
</dbReference>
<feature type="domain" description="CBS" evidence="3">
    <location>
        <begin position="7"/>
        <end position="68"/>
    </location>
</feature>
<evidence type="ECO:0000256" key="1">
    <source>
        <dbReference type="ARBA" id="ARBA00023122"/>
    </source>
</evidence>
<dbReference type="Pfam" id="PF00571">
    <property type="entry name" value="CBS"/>
    <property type="match status" value="2"/>
</dbReference>
<dbReference type="SUPFAM" id="SSF54631">
    <property type="entry name" value="CBS-domain pair"/>
    <property type="match status" value="1"/>
</dbReference>
<sequence length="149" mass="16236">MQVGEFCNREVIIIGGDESVKAAAELMRRHHVGDVVLVEEREGRRIPVGIITDRDLVLEVMVPGLDPEALAVKDIVTSALSSVRVDDSLFDALEMMRAKAVRRLPVVDADGALAGILAVDDVMALLTEMLGHLSAVVERQRSREASQRP</sequence>
<dbReference type="AlphaFoldDB" id="A0A1V3NDV5"/>
<reference evidence="4 5" key="1">
    <citation type="submission" date="2017-02" db="EMBL/GenBank/DDBJ databases">
        <title>Genomic diversity within the haloalkaliphilic genus Thioalkalivibrio.</title>
        <authorList>
            <person name="Ahn A.-C."/>
            <person name="Meier-Kolthoff J."/>
            <person name="Overmars L."/>
            <person name="Richter M."/>
            <person name="Woyke T."/>
            <person name="Sorokin D.Y."/>
            <person name="Muyzer G."/>
        </authorList>
    </citation>
    <scope>NUCLEOTIDE SEQUENCE [LARGE SCALE GENOMIC DNA]</scope>
    <source>
        <strain evidence="4 5">ALJD</strain>
    </source>
</reference>
<dbReference type="PANTHER" id="PTHR43080:SF2">
    <property type="entry name" value="CBS DOMAIN-CONTAINING PROTEIN"/>
    <property type="match status" value="1"/>
</dbReference>
<name>A0A1V3NDV5_9GAMM</name>
<dbReference type="STRING" id="108003.B1C78_13040"/>
<dbReference type="OrthoDB" id="9794094at2"/>
<gene>
    <name evidence="4" type="ORF">B1C78_13040</name>
</gene>
<dbReference type="InterPro" id="IPR046342">
    <property type="entry name" value="CBS_dom_sf"/>
</dbReference>
<protein>
    <submittedName>
        <fullName evidence="4">Histidine kinase</fullName>
    </submittedName>
</protein>
<dbReference type="InterPro" id="IPR051257">
    <property type="entry name" value="Diverse_CBS-Domain"/>
</dbReference>
<keyword evidence="1 2" id="KW-0129">CBS domain</keyword>
<evidence type="ECO:0000256" key="2">
    <source>
        <dbReference type="PROSITE-ProRule" id="PRU00703"/>
    </source>
</evidence>
<dbReference type="SMART" id="SM00116">
    <property type="entry name" value="CBS"/>
    <property type="match status" value="2"/>
</dbReference>
<dbReference type="CDD" id="cd17775">
    <property type="entry name" value="CBS_pair_bact_arch"/>
    <property type="match status" value="1"/>
</dbReference>
<dbReference type="RefSeq" id="WP_077279592.1">
    <property type="nucleotide sequence ID" value="NZ_MVBK01000081.1"/>
</dbReference>
<dbReference type="EMBL" id="MVBK01000081">
    <property type="protein sequence ID" value="OOG22976.1"/>
    <property type="molecule type" value="Genomic_DNA"/>
</dbReference>
<evidence type="ECO:0000313" key="5">
    <source>
        <dbReference type="Proteomes" id="UP000189462"/>
    </source>
</evidence>
<evidence type="ECO:0000259" key="3">
    <source>
        <dbReference type="PROSITE" id="PS51371"/>
    </source>
</evidence>
<proteinExistence type="predicted"/>
<evidence type="ECO:0000313" key="4">
    <source>
        <dbReference type="EMBL" id="OOG22976.1"/>
    </source>
</evidence>
<dbReference type="Proteomes" id="UP000189462">
    <property type="component" value="Unassembled WGS sequence"/>
</dbReference>
<dbReference type="InterPro" id="IPR000644">
    <property type="entry name" value="CBS_dom"/>
</dbReference>
<keyword evidence="4" id="KW-0808">Transferase</keyword>
<accession>A0A1V3NDV5</accession>
<keyword evidence="5" id="KW-1185">Reference proteome</keyword>
<keyword evidence="4" id="KW-0418">Kinase</keyword>